<dbReference type="SUPFAM" id="SSF48317">
    <property type="entry name" value="Acid phosphatase/Vanadium-dependent haloperoxidase"/>
    <property type="match status" value="1"/>
</dbReference>
<keyword evidence="1" id="KW-0812">Transmembrane</keyword>
<feature type="transmembrane region" description="Helical" evidence="1">
    <location>
        <begin position="123"/>
        <end position="141"/>
    </location>
</feature>
<feature type="transmembrane region" description="Helical" evidence="1">
    <location>
        <begin position="82"/>
        <end position="103"/>
    </location>
</feature>
<dbReference type="Pfam" id="PF01569">
    <property type="entry name" value="PAP2"/>
    <property type="match status" value="1"/>
</dbReference>
<protein>
    <submittedName>
        <fullName evidence="3">PAP2 superfamily protein</fullName>
    </submittedName>
</protein>
<name>A0A1H3SUI9_9ACTN</name>
<feature type="transmembrane region" description="Helical" evidence="1">
    <location>
        <begin position="175"/>
        <end position="199"/>
    </location>
</feature>
<feature type="domain" description="Phosphatidic acid phosphatase type 2/haloperoxidase" evidence="2">
    <location>
        <begin position="80"/>
        <end position="190"/>
    </location>
</feature>
<dbReference type="SMART" id="SM00014">
    <property type="entry name" value="acidPPc"/>
    <property type="match status" value="1"/>
</dbReference>
<sequence length="285" mass="29092">MAAVLLLLAAVHVAVFIQVWWFFVHTRRGQQLDTLGLAGNSIGRDRVDGITDTVLNAMSVASLAIATAVIVFIALIRRRIMLALMAALLVLGANLTTQLVKYLTVRPDLGIDPERAGAGNSLPSGHTAVAASVAVALVLVVPARVRGLAAVLGAAYAAVAGVATLSAGWHRPSDAVASLLMVGAWAAFAGFVLVLTQPASAEMEPGAGHRLAVTLLALAGVLLLAAAAVALTVNEPVSAIPPEELSRRRLSVAYGGGAAAIAGTAALVMALVLAPVHRVVLRRTG</sequence>
<keyword evidence="1" id="KW-1133">Transmembrane helix</keyword>
<dbReference type="InterPro" id="IPR036938">
    <property type="entry name" value="PAP2/HPO_sf"/>
</dbReference>
<keyword evidence="1" id="KW-0472">Membrane</keyword>
<gene>
    <name evidence="3" type="ORF">SAMN05444365_11455</name>
</gene>
<feature type="transmembrane region" description="Helical" evidence="1">
    <location>
        <begin position="54"/>
        <end position="75"/>
    </location>
</feature>
<evidence type="ECO:0000313" key="3">
    <source>
        <dbReference type="EMBL" id="SDZ41642.1"/>
    </source>
</evidence>
<proteinExistence type="predicted"/>
<evidence type="ECO:0000256" key="1">
    <source>
        <dbReference type="SAM" id="Phobius"/>
    </source>
</evidence>
<dbReference type="InterPro" id="IPR000326">
    <property type="entry name" value="PAP2/HPO"/>
</dbReference>
<dbReference type="EMBL" id="FNPH01000014">
    <property type="protein sequence ID" value="SDZ41642.1"/>
    <property type="molecule type" value="Genomic_DNA"/>
</dbReference>
<accession>A0A1H3SUI9</accession>
<dbReference type="Gene3D" id="1.20.144.10">
    <property type="entry name" value="Phosphatidic acid phosphatase type 2/haloperoxidase"/>
    <property type="match status" value="1"/>
</dbReference>
<reference evidence="4" key="1">
    <citation type="submission" date="2016-10" db="EMBL/GenBank/DDBJ databases">
        <authorList>
            <person name="Varghese N."/>
            <person name="Submissions S."/>
        </authorList>
    </citation>
    <scope>NUCLEOTIDE SEQUENCE [LARGE SCALE GENOMIC DNA]</scope>
    <source>
        <strain evidence="4">DSM 45245</strain>
    </source>
</reference>
<dbReference type="AlphaFoldDB" id="A0A1H3SUI9"/>
<feature type="transmembrane region" description="Helical" evidence="1">
    <location>
        <begin position="253"/>
        <end position="274"/>
    </location>
</feature>
<organism evidence="3 4">
    <name type="scientific">Micromonospora pattaloongensis</name>
    <dbReference type="NCBI Taxonomy" id="405436"/>
    <lineage>
        <taxon>Bacteria</taxon>
        <taxon>Bacillati</taxon>
        <taxon>Actinomycetota</taxon>
        <taxon>Actinomycetes</taxon>
        <taxon>Micromonosporales</taxon>
        <taxon>Micromonosporaceae</taxon>
        <taxon>Micromonospora</taxon>
    </lineage>
</organism>
<dbReference type="Proteomes" id="UP000242415">
    <property type="component" value="Unassembled WGS sequence"/>
</dbReference>
<feature type="transmembrane region" description="Helical" evidence="1">
    <location>
        <begin position="148"/>
        <end position="169"/>
    </location>
</feature>
<evidence type="ECO:0000313" key="4">
    <source>
        <dbReference type="Proteomes" id="UP000242415"/>
    </source>
</evidence>
<dbReference type="STRING" id="405436.SAMN05444365_11455"/>
<evidence type="ECO:0000259" key="2">
    <source>
        <dbReference type="SMART" id="SM00014"/>
    </source>
</evidence>
<keyword evidence="4" id="KW-1185">Reference proteome</keyword>
<feature type="transmembrane region" description="Helical" evidence="1">
    <location>
        <begin position="211"/>
        <end position="233"/>
    </location>
</feature>